<accession>A0ABS9KHH8</accession>
<dbReference type="PANTHER" id="PTHR12110">
    <property type="entry name" value="HYDROXYPYRUVATE ISOMERASE"/>
    <property type="match status" value="1"/>
</dbReference>
<dbReference type="InterPro" id="IPR013022">
    <property type="entry name" value="Xyl_isomerase-like_TIM-brl"/>
</dbReference>
<dbReference type="SUPFAM" id="SSF51658">
    <property type="entry name" value="Xylose isomerase-like"/>
    <property type="match status" value="1"/>
</dbReference>
<comment type="caution">
    <text evidence="3">The sequence shown here is derived from an EMBL/GenBank/DDBJ whole genome shotgun (WGS) entry which is preliminary data.</text>
</comment>
<name>A0ABS9KHH8_9BACT</name>
<feature type="chain" id="PRO_5046231405" evidence="1">
    <location>
        <begin position="32"/>
        <end position="291"/>
    </location>
</feature>
<dbReference type="InterPro" id="IPR019546">
    <property type="entry name" value="TAT_signal_bac_arc"/>
</dbReference>
<dbReference type="RefSeq" id="WP_237855688.1">
    <property type="nucleotide sequence ID" value="NZ_JAKLWS010000030.1"/>
</dbReference>
<sequence>MDFSRRSFLKKSGLLAGGAALTSLSFLQSCASSDSEENSEVTNPFGIQLYTLRDIIGEDPRGVISSLAEFGYQQIESYEGSMGIFWGMSNTEFKQFLDDQGLSMVSTHANVFENFEEKVNQLAEIGVPYITCPYVGPQESIDDFYQLAEQFNELGEIANNAGINFAYHNHAYSFEELDGEIPQVVMMDNTDPELVDYQMDIYWVVAAGEDPAEWFRRYNGRFTSGHVKDYSGGEEPESVVVGTGTIDYPPLLNVAEMNGMEYFIIEQEAYTDTTPLDAARANAEYMKNLSI</sequence>
<protein>
    <submittedName>
        <fullName evidence="3">TIM barrel protein</fullName>
    </submittedName>
</protein>
<dbReference type="InterPro" id="IPR036237">
    <property type="entry name" value="Xyl_isomerase-like_sf"/>
</dbReference>
<feature type="domain" description="Xylose isomerase-like TIM barrel" evidence="2">
    <location>
        <begin position="67"/>
        <end position="288"/>
    </location>
</feature>
<dbReference type="PROSITE" id="PS51318">
    <property type="entry name" value="TAT"/>
    <property type="match status" value="1"/>
</dbReference>
<keyword evidence="1" id="KW-0732">Signal</keyword>
<dbReference type="Proteomes" id="UP001165366">
    <property type="component" value="Unassembled WGS sequence"/>
</dbReference>
<evidence type="ECO:0000259" key="2">
    <source>
        <dbReference type="Pfam" id="PF01261"/>
    </source>
</evidence>
<dbReference type="EMBL" id="JAKLWS010000030">
    <property type="protein sequence ID" value="MCG2590314.1"/>
    <property type="molecule type" value="Genomic_DNA"/>
</dbReference>
<dbReference type="InterPro" id="IPR050312">
    <property type="entry name" value="IolE/XylAMocC-like"/>
</dbReference>
<proteinExistence type="predicted"/>
<reference evidence="3" key="2">
    <citation type="submission" date="2024-05" db="EMBL/GenBank/DDBJ databases">
        <title>Rhodohalobacter halophilus gen. nov., sp. nov., a moderately halophilic member of the family Balneolaceae.</title>
        <authorList>
            <person name="Xia J."/>
        </authorList>
    </citation>
    <scope>NUCLEOTIDE SEQUENCE</scope>
    <source>
        <strain evidence="3">WB101</strain>
    </source>
</reference>
<reference evidence="3" key="1">
    <citation type="submission" date="2022-01" db="EMBL/GenBank/DDBJ databases">
        <authorList>
            <person name="Wang Y."/>
        </authorList>
    </citation>
    <scope>NUCLEOTIDE SEQUENCE</scope>
    <source>
        <strain evidence="3">WB101</strain>
    </source>
</reference>
<evidence type="ECO:0000313" key="3">
    <source>
        <dbReference type="EMBL" id="MCG2590314.1"/>
    </source>
</evidence>
<dbReference type="Gene3D" id="3.20.20.150">
    <property type="entry name" value="Divalent-metal-dependent TIM barrel enzymes"/>
    <property type="match status" value="1"/>
</dbReference>
<evidence type="ECO:0000256" key="1">
    <source>
        <dbReference type="SAM" id="SignalP"/>
    </source>
</evidence>
<dbReference type="PANTHER" id="PTHR12110:SF41">
    <property type="entry name" value="INOSOSE DEHYDRATASE"/>
    <property type="match status" value="1"/>
</dbReference>
<evidence type="ECO:0000313" key="4">
    <source>
        <dbReference type="Proteomes" id="UP001165366"/>
    </source>
</evidence>
<dbReference type="PROSITE" id="PS51257">
    <property type="entry name" value="PROKAR_LIPOPROTEIN"/>
    <property type="match status" value="1"/>
</dbReference>
<dbReference type="InterPro" id="IPR006311">
    <property type="entry name" value="TAT_signal"/>
</dbReference>
<dbReference type="Pfam" id="PF01261">
    <property type="entry name" value="AP_endonuc_2"/>
    <property type="match status" value="1"/>
</dbReference>
<dbReference type="NCBIfam" id="TIGR01409">
    <property type="entry name" value="TAT_signal_seq"/>
    <property type="match status" value="1"/>
</dbReference>
<organism evidence="3 4">
    <name type="scientific">Rhodohalobacter sulfatireducens</name>
    <dbReference type="NCBI Taxonomy" id="2911366"/>
    <lineage>
        <taxon>Bacteria</taxon>
        <taxon>Pseudomonadati</taxon>
        <taxon>Balneolota</taxon>
        <taxon>Balneolia</taxon>
        <taxon>Balneolales</taxon>
        <taxon>Balneolaceae</taxon>
        <taxon>Rhodohalobacter</taxon>
    </lineage>
</organism>
<keyword evidence="4" id="KW-1185">Reference proteome</keyword>
<gene>
    <name evidence="3" type="ORF">L6773_17185</name>
</gene>
<feature type="signal peptide" evidence="1">
    <location>
        <begin position="1"/>
        <end position="31"/>
    </location>
</feature>